<keyword evidence="4" id="KW-1185">Reference proteome</keyword>
<keyword evidence="1" id="KW-0732">Signal</keyword>
<feature type="chain" id="PRO_5025566357" evidence="1">
    <location>
        <begin position="19"/>
        <end position="254"/>
    </location>
</feature>
<dbReference type="Gene3D" id="3.40.50.880">
    <property type="match status" value="1"/>
</dbReference>
<dbReference type="Proteomes" id="UP000799324">
    <property type="component" value="Unassembled WGS sequence"/>
</dbReference>
<gene>
    <name evidence="3" type="ORF">K491DRAFT_623106</name>
</gene>
<feature type="signal peptide" evidence="1">
    <location>
        <begin position="1"/>
        <end position="18"/>
    </location>
</feature>
<name>A0A6A6THT4_9PLEO</name>
<dbReference type="InterPro" id="IPR002818">
    <property type="entry name" value="DJ-1/PfpI"/>
</dbReference>
<evidence type="ECO:0000313" key="4">
    <source>
        <dbReference type="Proteomes" id="UP000799324"/>
    </source>
</evidence>
<dbReference type="InterPro" id="IPR052158">
    <property type="entry name" value="INH-QAR"/>
</dbReference>
<organism evidence="3 4">
    <name type="scientific">Lophiostoma macrostomum CBS 122681</name>
    <dbReference type="NCBI Taxonomy" id="1314788"/>
    <lineage>
        <taxon>Eukaryota</taxon>
        <taxon>Fungi</taxon>
        <taxon>Dikarya</taxon>
        <taxon>Ascomycota</taxon>
        <taxon>Pezizomycotina</taxon>
        <taxon>Dothideomycetes</taxon>
        <taxon>Pleosporomycetidae</taxon>
        <taxon>Pleosporales</taxon>
        <taxon>Lophiostomataceae</taxon>
        <taxon>Lophiostoma</taxon>
    </lineage>
</organism>
<dbReference type="PANTHER" id="PTHR43130:SF15">
    <property type="entry name" value="THIJ_PFPI FAMILY PROTEIN (AFU_ORTHOLOGUE AFUA_5G14240)"/>
    <property type="match status" value="1"/>
</dbReference>
<reference evidence="3" key="1">
    <citation type="journal article" date="2020" name="Stud. Mycol.">
        <title>101 Dothideomycetes genomes: a test case for predicting lifestyles and emergence of pathogens.</title>
        <authorList>
            <person name="Haridas S."/>
            <person name="Albert R."/>
            <person name="Binder M."/>
            <person name="Bloem J."/>
            <person name="Labutti K."/>
            <person name="Salamov A."/>
            <person name="Andreopoulos B."/>
            <person name="Baker S."/>
            <person name="Barry K."/>
            <person name="Bills G."/>
            <person name="Bluhm B."/>
            <person name="Cannon C."/>
            <person name="Castanera R."/>
            <person name="Culley D."/>
            <person name="Daum C."/>
            <person name="Ezra D."/>
            <person name="Gonzalez J."/>
            <person name="Henrissat B."/>
            <person name="Kuo A."/>
            <person name="Liang C."/>
            <person name="Lipzen A."/>
            <person name="Lutzoni F."/>
            <person name="Magnuson J."/>
            <person name="Mondo S."/>
            <person name="Nolan M."/>
            <person name="Ohm R."/>
            <person name="Pangilinan J."/>
            <person name="Park H.-J."/>
            <person name="Ramirez L."/>
            <person name="Alfaro M."/>
            <person name="Sun H."/>
            <person name="Tritt A."/>
            <person name="Yoshinaga Y."/>
            <person name="Zwiers L.-H."/>
            <person name="Turgeon B."/>
            <person name="Goodwin S."/>
            <person name="Spatafora J."/>
            <person name="Crous P."/>
            <person name="Grigoriev I."/>
        </authorList>
    </citation>
    <scope>NUCLEOTIDE SEQUENCE</scope>
    <source>
        <strain evidence="3">CBS 122681</strain>
    </source>
</reference>
<dbReference type="SUPFAM" id="SSF52317">
    <property type="entry name" value="Class I glutamine amidotransferase-like"/>
    <property type="match status" value="1"/>
</dbReference>
<dbReference type="EMBL" id="MU004307">
    <property type="protein sequence ID" value="KAF2659470.1"/>
    <property type="molecule type" value="Genomic_DNA"/>
</dbReference>
<dbReference type="AlphaFoldDB" id="A0A6A6THT4"/>
<dbReference type="InterPro" id="IPR029062">
    <property type="entry name" value="Class_I_gatase-like"/>
</dbReference>
<dbReference type="OrthoDB" id="543156at2759"/>
<feature type="domain" description="DJ-1/PfpI" evidence="2">
    <location>
        <begin position="37"/>
        <end position="213"/>
    </location>
</feature>
<sequence>MYFSLLPFLFAALPFASANPRVPTIPKNATLPKHFGILLYNGFTELDVYGPLGVLQGLYAQFLHPNLHLSIISKNIMPVSSVPGLRGDFGESVVVTSTFGSILAQNGTVPGKGPLEVLLVPGGAGSRNELEEEVTFIKAIYPKLKHIMSVCTGSTLLARSGILDGRKATTNKKAWAWATSTGPKVDWVHTARWVPDGNIWTSSGVSAGIDLTYAWVGNVYGEDVADYIAQAIEYKRWYNATDDPFAAVWNEPEP</sequence>
<accession>A0A6A6THT4</accession>
<dbReference type="CDD" id="cd03139">
    <property type="entry name" value="GATase1_PfpI_2"/>
    <property type="match status" value="1"/>
</dbReference>
<proteinExistence type="predicted"/>
<dbReference type="PANTHER" id="PTHR43130">
    <property type="entry name" value="ARAC-FAMILY TRANSCRIPTIONAL REGULATOR"/>
    <property type="match status" value="1"/>
</dbReference>
<evidence type="ECO:0000259" key="2">
    <source>
        <dbReference type="Pfam" id="PF01965"/>
    </source>
</evidence>
<evidence type="ECO:0000256" key="1">
    <source>
        <dbReference type="SAM" id="SignalP"/>
    </source>
</evidence>
<dbReference type="Pfam" id="PF01965">
    <property type="entry name" value="DJ-1_PfpI"/>
    <property type="match status" value="1"/>
</dbReference>
<protein>
    <submittedName>
        <fullName evidence="3">DJ-1/PfpI family protein</fullName>
    </submittedName>
</protein>
<evidence type="ECO:0000313" key="3">
    <source>
        <dbReference type="EMBL" id="KAF2659470.1"/>
    </source>
</evidence>